<organism evidence="1 2">
    <name type="scientific">Methanolobus vulcani</name>
    <dbReference type="NCBI Taxonomy" id="38026"/>
    <lineage>
        <taxon>Archaea</taxon>
        <taxon>Methanobacteriati</taxon>
        <taxon>Methanobacteriota</taxon>
        <taxon>Stenosarchaea group</taxon>
        <taxon>Methanomicrobia</taxon>
        <taxon>Methanosarcinales</taxon>
        <taxon>Methanosarcinaceae</taxon>
        <taxon>Methanolobus</taxon>
    </lineage>
</organism>
<dbReference type="Proteomes" id="UP000319335">
    <property type="component" value="Unassembled WGS sequence"/>
</dbReference>
<evidence type="ECO:0000313" key="2">
    <source>
        <dbReference type="Proteomes" id="UP000319335"/>
    </source>
</evidence>
<keyword evidence="2" id="KW-1185">Reference proteome</keyword>
<dbReference type="InterPro" id="IPR011008">
    <property type="entry name" value="Dimeric_a/b-barrel"/>
</dbReference>
<dbReference type="NCBIfam" id="TIGR02118">
    <property type="entry name" value="EthD family reductase"/>
    <property type="match status" value="1"/>
</dbReference>
<sequence>MSDTVGFVVVYNKPDDTEKFDTRYQEHLSLFNRTFGDIVENTRILKLDDETFYQFSIVEFKPGTDFDAVMNSSEMKAVIGDVLTFVPEDKVKLLPITETIPCSQ</sequence>
<dbReference type="Gene3D" id="3.30.70.100">
    <property type="match status" value="1"/>
</dbReference>
<dbReference type="GO" id="GO:0016491">
    <property type="term" value="F:oxidoreductase activity"/>
    <property type="evidence" value="ECO:0007669"/>
    <property type="project" value="InterPro"/>
</dbReference>
<reference evidence="1 2" key="1">
    <citation type="submission" date="2019-06" db="EMBL/GenBank/DDBJ databases">
        <title>Draft genome sequence of Methanolobus vulcani B1d.</title>
        <authorList>
            <person name="Creighbaum A.J."/>
            <person name="Ticak T."/>
            <person name="Hariraju D."/>
            <person name="Arivett B.A."/>
            <person name="Ferguson D.J.Jr."/>
        </authorList>
    </citation>
    <scope>NUCLEOTIDE SEQUENCE [LARGE SCALE GENOMIC DNA]</scope>
    <source>
        <strain evidence="1 2">B1d</strain>
    </source>
</reference>
<gene>
    <name evidence="1" type="ORF">FKV42_02370</name>
</gene>
<dbReference type="InterPro" id="IPR009799">
    <property type="entry name" value="EthD_dom"/>
</dbReference>
<comment type="caution">
    <text evidence="1">The sequence shown here is derived from an EMBL/GenBank/DDBJ whole genome shotgun (WGS) entry which is preliminary data.</text>
</comment>
<protein>
    <submittedName>
        <fullName evidence="1">EthD family reductase</fullName>
    </submittedName>
</protein>
<name>A0A7Z8P289_9EURY</name>
<dbReference type="RefSeq" id="WP_154808655.1">
    <property type="nucleotide sequence ID" value="NZ_VIAQ01000007.1"/>
</dbReference>
<evidence type="ECO:0000313" key="1">
    <source>
        <dbReference type="EMBL" id="TQD27926.1"/>
    </source>
</evidence>
<dbReference type="EMBL" id="VIAQ01000007">
    <property type="protein sequence ID" value="TQD27926.1"/>
    <property type="molecule type" value="Genomic_DNA"/>
</dbReference>
<accession>A0A7Z8P289</accession>
<proteinExistence type="predicted"/>
<dbReference type="SUPFAM" id="SSF54909">
    <property type="entry name" value="Dimeric alpha+beta barrel"/>
    <property type="match status" value="1"/>
</dbReference>
<dbReference type="AlphaFoldDB" id="A0A7Z8P289"/>